<evidence type="ECO:0000256" key="2">
    <source>
        <dbReference type="PROSITE-ProRule" id="PRU00169"/>
    </source>
</evidence>
<dbReference type="InterPro" id="IPR011006">
    <property type="entry name" value="CheY-like_superfamily"/>
</dbReference>
<name>A0A7L5DU47_9BACT</name>
<accession>A0A7L5DU47</accession>
<evidence type="ECO:0000259" key="3">
    <source>
        <dbReference type="PROSITE" id="PS50110"/>
    </source>
</evidence>
<dbReference type="PANTHER" id="PTHR44591">
    <property type="entry name" value="STRESS RESPONSE REGULATOR PROTEIN 1"/>
    <property type="match status" value="1"/>
</dbReference>
<protein>
    <submittedName>
        <fullName evidence="4">Response regulator</fullName>
    </submittedName>
</protein>
<reference evidence="4 5" key="1">
    <citation type="submission" date="2020-04" db="EMBL/GenBank/DDBJ databases">
        <title>Genome sequencing of novel species.</title>
        <authorList>
            <person name="Heo J."/>
            <person name="Kim S.-J."/>
            <person name="Kim J.-S."/>
            <person name="Hong S.-B."/>
            <person name="Kwon S.-W."/>
        </authorList>
    </citation>
    <scope>NUCLEOTIDE SEQUENCE [LARGE SCALE GENOMIC DNA]</scope>
    <source>
        <strain evidence="4 5">CJU-R4</strain>
    </source>
</reference>
<gene>
    <name evidence="4" type="ORF">HH216_14590</name>
</gene>
<dbReference type="Pfam" id="PF00072">
    <property type="entry name" value="Response_reg"/>
    <property type="match status" value="1"/>
</dbReference>
<dbReference type="SMART" id="SM00448">
    <property type="entry name" value="REC"/>
    <property type="match status" value="1"/>
</dbReference>
<dbReference type="InterPro" id="IPR001789">
    <property type="entry name" value="Sig_transdc_resp-reg_receiver"/>
</dbReference>
<dbReference type="Gene3D" id="3.40.50.2300">
    <property type="match status" value="1"/>
</dbReference>
<dbReference type="PANTHER" id="PTHR44591:SF3">
    <property type="entry name" value="RESPONSE REGULATORY DOMAIN-CONTAINING PROTEIN"/>
    <property type="match status" value="1"/>
</dbReference>
<feature type="domain" description="Response regulatory" evidence="3">
    <location>
        <begin position="7"/>
        <end position="128"/>
    </location>
</feature>
<dbReference type="GO" id="GO:0000160">
    <property type="term" value="P:phosphorelay signal transduction system"/>
    <property type="evidence" value="ECO:0007669"/>
    <property type="project" value="InterPro"/>
</dbReference>
<keyword evidence="5" id="KW-1185">Reference proteome</keyword>
<dbReference type="EMBL" id="CP051677">
    <property type="protein sequence ID" value="QJD79497.1"/>
    <property type="molecule type" value="Genomic_DNA"/>
</dbReference>
<dbReference type="Proteomes" id="UP000501128">
    <property type="component" value="Chromosome"/>
</dbReference>
<dbReference type="PROSITE" id="PS50110">
    <property type="entry name" value="RESPONSE_REGULATORY"/>
    <property type="match status" value="1"/>
</dbReference>
<dbReference type="RefSeq" id="WP_169551461.1">
    <property type="nucleotide sequence ID" value="NZ_CP051677.1"/>
</dbReference>
<feature type="modified residue" description="4-aspartylphosphate" evidence="2">
    <location>
        <position position="61"/>
    </location>
</feature>
<evidence type="ECO:0000313" key="5">
    <source>
        <dbReference type="Proteomes" id="UP000501128"/>
    </source>
</evidence>
<evidence type="ECO:0000256" key="1">
    <source>
        <dbReference type="ARBA" id="ARBA00022553"/>
    </source>
</evidence>
<proteinExistence type="predicted"/>
<sequence>MKASSLLILIVDDEPPVIDVLRRVGKKHFPEAAFISTNSPQETLTYLEDATQAKPDLILLDIDLHSTINGLELLPQIRERTRMLTPVIMFSTSDTQPNITQAYTHGASAYTRKPYDLDGWNDYVKLLRDYWFRMSLLPGRPKTSHPD</sequence>
<evidence type="ECO:0000313" key="4">
    <source>
        <dbReference type="EMBL" id="QJD79497.1"/>
    </source>
</evidence>
<dbReference type="InterPro" id="IPR050595">
    <property type="entry name" value="Bact_response_regulator"/>
</dbReference>
<dbReference type="KEGG" id="srho:HH216_14590"/>
<dbReference type="SUPFAM" id="SSF52172">
    <property type="entry name" value="CheY-like"/>
    <property type="match status" value="1"/>
</dbReference>
<dbReference type="AlphaFoldDB" id="A0A7L5DU47"/>
<keyword evidence="1 2" id="KW-0597">Phosphoprotein</keyword>
<organism evidence="4 5">
    <name type="scientific">Spirosoma rhododendri</name>
    <dbReference type="NCBI Taxonomy" id="2728024"/>
    <lineage>
        <taxon>Bacteria</taxon>
        <taxon>Pseudomonadati</taxon>
        <taxon>Bacteroidota</taxon>
        <taxon>Cytophagia</taxon>
        <taxon>Cytophagales</taxon>
        <taxon>Cytophagaceae</taxon>
        <taxon>Spirosoma</taxon>
    </lineage>
</organism>